<dbReference type="PROSITE" id="PS51864">
    <property type="entry name" value="ASTACIN"/>
    <property type="match status" value="1"/>
</dbReference>
<keyword evidence="3 4" id="KW-0482">Metalloprotease</keyword>
<dbReference type="SMART" id="SM00235">
    <property type="entry name" value="ZnMc"/>
    <property type="match status" value="1"/>
</dbReference>
<dbReference type="EMBL" id="BPLQ01007921">
    <property type="protein sequence ID" value="GIY33286.1"/>
    <property type="molecule type" value="Genomic_DNA"/>
</dbReference>
<evidence type="ECO:0000256" key="3">
    <source>
        <dbReference type="PROSITE-ProRule" id="PRU01211"/>
    </source>
</evidence>
<feature type="active site" evidence="3">
    <location>
        <position position="146"/>
    </location>
</feature>
<dbReference type="InterPro" id="IPR006026">
    <property type="entry name" value="Peptidase_Metallo"/>
</dbReference>
<dbReference type="SUPFAM" id="SSF55486">
    <property type="entry name" value="Metalloproteases ('zincins'), catalytic domain"/>
    <property type="match status" value="1"/>
</dbReference>
<feature type="chain" id="PRO_5043091806" description="Metalloendopeptidase" evidence="4">
    <location>
        <begin position="23"/>
        <end position="250"/>
    </location>
</feature>
<dbReference type="InterPro" id="IPR034035">
    <property type="entry name" value="Astacin-like_dom"/>
</dbReference>
<reference evidence="6 7" key="1">
    <citation type="submission" date="2021-06" db="EMBL/GenBank/DDBJ databases">
        <title>Caerostris darwini draft genome.</title>
        <authorList>
            <person name="Kono N."/>
            <person name="Arakawa K."/>
        </authorList>
    </citation>
    <scope>NUCLEOTIDE SEQUENCE [LARGE SCALE GENOMIC DNA]</scope>
</reference>
<comment type="function">
    <text evidence="2">Zinc metalloprotease. Provoques deadhesion of endothelial cells from cell cultures, and also degradation of fibronectin, fibrinogen and gelatin in vitro. Its role in the venom is not fully understood but it might act as a spreading factor that facilitates diffusion of other venom toxins. Alternatively, it might be involved in the proteolytic processing of other venom toxins or it might play a role in extra-oral digestion of prey.</text>
</comment>
<keyword evidence="3 4" id="KW-0479">Metal-binding</keyword>
<feature type="binding site" evidence="3">
    <location>
        <position position="155"/>
    </location>
    <ligand>
        <name>Zn(2+)</name>
        <dbReference type="ChEBI" id="CHEBI:29105"/>
        <note>catalytic</note>
    </ligand>
</feature>
<keyword evidence="3 4" id="KW-0378">Hydrolase</keyword>
<evidence type="ECO:0000313" key="6">
    <source>
        <dbReference type="EMBL" id="GIY33286.1"/>
    </source>
</evidence>
<comment type="subunit">
    <text evidence="1">Monomer.</text>
</comment>
<dbReference type="CDD" id="cd04280">
    <property type="entry name" value="ZnMc_astacin_like"/>
    <property type="match status" value="1"/>
</dbReference>
<feature type="disulfide bond" evidence="3">
    <location>
        <begin position="94"/>
        <end position="249"/>
    </location>
</feature>
<dbReference type="InterPro" id="IPR001506">
    <property type="entry name" value="Peptidase_M12A"/>
</dbReference>
<feature type="binding site" evidence="3">
    <location>
        <position position="149"/>
    </location>
    <ligand>
        <name>Zn(2+)</name>
        <dbReference type="ChEBI" id="CHEBI:29105"/>
        <note>catalytic</note>
    </ligand>
</feature>
<comment type="cofactor">
    <cofactor evidence="3 4">
        <name>Zn(2+)</name>
        <dbReference type="ChEBI" id="CHEBI:29105"/>
    </cofactor>
    <text evidence="3 4">Binds 1 zinc ion per subunit.</text>
</comment>
<dbReference type="EC" id="3.4.24.-" evidence="4"/>
<evidence type="ECO:0000259" key="5">
    <source>
        <dbReference type="PROSITE" id="PS51864"/>
    </source>
</evidence>
<gene>
    <name evidence="6" type="ORF">CDAR_483371</name>
</gene>
<keyword evidence="4" id="KW-0732">Signal</keyword>
<organism evidence="6 7">
    <name type="scientific">Caerostris darwini</name>
    <dbReference type="NCBI Taxonomy" id="1538125"/>
    <lineage>
        <taxon>Eukaryota</taxon>
        <taxon>Metazoa</taxon>
        <taxon>Ecdysozoa</taxon>
        <taxon>Arthropoda</taxon>
        <taxon>Chelicerata</taxon>
        <taxon>Arachnida</taxon>
        <taxon>Araneae</taxon>
        <taxon>Araneomorphae</taxon>
        <taxon>Entelegynae</taxon>
        <taxon>Araneoidea</taxon>
        <taxon>Araneidae</taxon>
        <taxon>Caerostris</taxon>
    </lineage>
</organism>
<keyword evidence="3" id="KW-1015">Disulfide bond</keyword>
<comment type="caution">
    <text evidence="3">Lacks conserved residue(s) required for the propagation of feature annotation.</text>
</comment>
<evidence type="ECO:0000256" key="2">
    <source>
        <dbReference type="ARBA" id="ARBA00025529"/>
    </source>
</evidence>
<comment type="caution">
    <text evidence="6">The sequence shown here is derived from an EMBL/GenBank/DDBJ whole genome shotgun (WGS) entry which is preliminary data.</text>
</comment>
<keyword evidence="3 4" id="KW-0862">Zinc</keyword>
<proteinExistence type="predicted"/>
<dbReference type="Proteomes" id="UP001054837">
    <property type="component" value="Unassembled WGS sequence"/>
</dbReference>
<dbReference type="PANTHER" id="PTHR10127:SF883">
    <property type="entry name" value="ZINC METALLOPROTEINASE NAS-8"/>
    <property type="match status" value="1"/>
</dbReference>
<dbReference type="Pfam" id="PF01400">
    <property type="entry name" value="Astacin"/>
    <property type="match status" value="1"/>
</dbReference>
<dbReference type="InterPro" id="IPR024079">
    <property type="entry name" value="MetalloPept_cat_dom_sf"/>
</dbReference>
<evidence type="ECO:0000313" key="7">
    <source>
        <dbReference type="Proteomes" id="UP001054837"/>
    </source>
</evidence>
<evidence type="ECO:0000256" key="1">
    <source>
        <dbReference type="ARBA" id="ARBA00011245"/>
    </source>
</evidence>
<keyword evidence="7" id="KW-1185">Reference proteome</keyword>
<dbReference type="Gene3D" id="3.40.390.10">
    <property type="entry name" value="Collagenase (Catalytic Domain)"/>
    <property type="match status" value="1"/>
</dbReference>
<dbReference type="GO" id="GO:0004222">
    <property type="term" value="F:metalloendopeptidase activity"/>
    <property type="evidence" value="ECO:0007669"/>
    <property type="project" value="UniProtKB-UniRule"/>
</dbReference>
<accession>A0AAV4SJA1</accession>
<dbReference type="PRINTS" id="PR00480">
    <property type="entry name" value="ASTACIN"/>
</dbReference>
<keyword evidence="3 4" id="KW-0645">Protease</keyword>
<dbReference type="AlphaFoldDB" id="A0AAV4SJA1"/>
<name>A0AAV4SJA1_9ARAC</name>
<dbReference type="GO" id="GO:0008270">
    <property type="term" value="F:zinc ion binding"/>
    <property type="evidence" value="ECO:0007669"/>
    <property type="project" value="UniProtKB-UniRule"/>
</dbReference>
<feature type="signal peptide" evidence="4">
    <location>
        <begin position="1"/>
        <end position="22"/>
    </location>
</feature>
<evidence type="ECO:0000256" key="4">
    <source>
        <dbReference type="RuleBase" id="RU361183"/>
    </source>
</evidence>
<feature type="binding site" evidence="3">
    <location>
        <position position="145"/>
    </location>
    <ligand>
        <name>Zn(2+)</name>
        <dbReference type="ChEBI" id="CHEBI:29105"/>
        <note>catalytic</note>
    </ligand>
</feature>
<protein>
    <recommendedName>
        <fullName evidence="4">Metalloendopeptidase</fullName>
        <ecNumber evidence="4">3.4.24.-</ecNumber>
    </recommendedName>
</protein>
<dbReference type="GO" id="GO:0006508">
    <property type="term" value="P:proteolysis"/>
    <property type="evidence" value="ECO:0007669"/>
    <property type="project" value="UniProtKB-KW"/>
</dbReference>
<dbReference type="PANTHER" id="PTHR10127">
    <property type="entry name" value="DISCOIDIN, CUB, EGF, LAMININ , AND ZINC METALLOPROTEASE DOMAIN CONTAINING"/>
    <property type="match status" value="1"/>
</dbReference>
<feature type="disulfide bond" evidence="3">
    <location>
        <begin position="115"/>
        <end position="137"/>
    </location>
</feature>
<feature type="domain" description="Peptidase M12A" evidence="5">
    <location>
        <begin position="53"/>
        <end position="250"/>
    </location>
</feature>
<sequence length="250" mass="28864">MLSLLILLLTAFSHNDSPPTDAEIDLWQQALENPDLFGGDMLVPHDDYIKLGNAIADENYRWPNGEVPYVVDKSLKKHEDLILKAMKHYEDNTCVRFVKKTSEKYFVKIFKGRGCFAAVGRNKTMSQPQSLSLGEGCWKMGTIIHELGHSLGFYHEQNRSDRDSYLTIFSRNIKSGMQHNFNKLRPDENILINGFDYDSIMIYGNYAFSKRPNKLKTMEAKNGHKLLNPYEKDRMTQSDIERVNTLYKCP</sequence>